<reference evidence="1" key="1">
    <citation type="submission" date="2023-03" db="EMBL/GenBank/DDBJ databases">
        <authorList>
            <person name="Steffen K."/>
            <person name="Cardenas P."/>
        </authorList>
    </citation>
    <scope>NUCLEOTIDE SEQUENCE</scope>
</reference>
<keyword evidence="2" id="KW-1185">Reference proteome</keyword>
<gene>
    <name evidence="1" type="ORF">GBAR_LOCUS10622</name>
</gene>
<feature type="non-terminal residue" evidence="1">
    <location>
        <position position="1"/>
    </location>
</feature>
<organism evidence="1 2">
    <name type="scientific">Geodia barretti</name>
    <name type="common">Barrett's horny sponge</name>
    <dbReference type="NCBI Taxonomy" id="519541"/>
    <lineage>
        <taxon>Eukaryota</taxon>
        <taxon>Metazoa</taxon>
        <taxon>Porifera</taxon>
        <taxon>Demospongiae</taxon>
        <taxon>Heteroscleromorpha</taxon>
        <taxon>Tetractinellida</taxon>
        <taxon>Astrophorina</taxon>
        <taxon>Geodiidae</taxon>
        <taxon>Geodia</taxon>
    </lineage>
</organism>
<evidence type="ECO:0000313" key="1">
    <source>
        <dbReference type="EMBL" id="CAI8017510.1"/>
    </source>
</evidence>
<dbReference type="Proteomes" id="UP001174909">
    <property type="component" value="Unassembled WGS sequence"/>
</dbReference>
<dbReference type="AlphaFoldDB" id="A0AA35RTN3"/>
<protein>
    <submittedName>
        <fullName evidence="1">Uncharacterized protein</fullName>
    </submittedName>
</protein>
<proteinExistence type="predicted"/>
<sequence>RDGYSTGRETVIVVDQNSLFEVVGVRHRETEDAEQQVNAFIQVQRPTQRLNG</sequence>
<accession>A0AA35RTN3</accession>
<dbReference type="EMBL" id="CASHTH010001636">
    <property type="protein sequence ID" value="CAI8017510.1"/>
    <property type="molecule type" value="Genomic_DNA"/>
</dbReference>
<evidence type="ECO:0000313" key="2">
    <source>
        <dbReference type="Proteomes" id="UP001174909"/>
    </source>
</evidence>
<comment type="caution">
    <text evidence="1">The sequence shown here is derived from an EMBL/GenBank/DDBJ whole genome shotgun (WGS) entry which is preliminary data.</text>
</comment>
<name>A0AA35RTN3_GEOBA</name>